<dbReference type="CDD" id="cd07324">
    <property type="entry name" value="M48C_Oma1-like"/>
    <property type="match status" value="1"/>
</dbReference>
<dbReference type="Pfam" id="PF01435">
    <property type="entry name" value="Peptidase_M48"/>
    <property type="match status" value="1"/>
</dbReference>
<keyword evidence="4 8" id="KW-0378">Hydrolase</keyword>
<evidence type="ECO:0000256" key="1">
    <source>
        <dbReference type="ARBA" id="ARBA00001947"/>
    </source>
</evidence>
<name>A0ABS6BM75_9SPHN</name>
<dbReference type="Proteomes" id="UP000776276">
    <property type="component" value="Unassembled WGS sequence"/>
</dbReference>
<dbReference type="RefSeq" id="WP_216324337.1">
    <property type="nucleotide sequence ID" value="NZ_JAHKRT010000005.1"/>
</dbReference>
<gene>
    <name evidence="8" type="ORF">KOF26_10560</name>
</gene>
<keyword evidence="3" id="KW-0479">Metal-binding</keyword>
<feature type="domain" description="Peptidase M48" evidence="7">
    <location>
        <begin position="43"/>
        <end position="230"/>
    </location>
</feature>
<accession>A0ABS6BM75</accession>
<comment type="cofactor">
    <cofactor evidence="1">
        <name>Zn(2+)</name>
        <dbReference type="ChEBI" id="CHEBI:29105"/>
    </cofactor>
</comment>
<dbReference type="InterPro" id="IPR001915">
    <property type="entry name" value="Peptidase_M48"/>
</dbReference>
<evidence type="ECO:0000256" key="6">
    <source>
        <dbReference type="ARBA" id="ARBA00023049"/>
    </source>
</evidence>
<keyword evidence="2" id="KW-0645">Protease</keyword>
<dbReference type="EMBL" id="JAHKRT010000005">
    <property type="protein sequence ID" value="MBU3078310.1"/>
    <property type="molecule type" value="Genomic_DNA"/>
</dbReference>
<keyword evidence="9" id="KW-1185">Reference proteome</keyword>
<evidence type="ECO:0000313" key="8">
    <source>
        <dbReference type="EMBL" id="MBU3078310.1"/>
    </source>
</evidence>
<proteinExistence type="predicted"/>
<evidence type="ECO:0000313" key="9">
    <source>
        <dbReference type="Proteomes" id="UP000776276"/>
    </source>
</evidence>
<sequence>MAFPTRLLRGAVALILSLVLAAEPVLAQGGPSVLRDTETESFLRDISEPLAVAAGLAPGHLQVVLLNDPEINAFVAGGQIVYINSGTLLAADSVQEVQGVIAHEIGHIVGGHIALAGQNTRAYTNVSILSLLLGAAAIAAGAGEAGMAAMMMGQSAAIGKYLAFSRAQESSADAAAIRFLNNAHLSGRGLISFFGKLRNQEYRLSPSYTDIDPYMQTHPMSADRQEALSGDVEKSPWYGVPEDPALHARLARIKGKLFGFLKDPPETLRKYPEKDQSEGALYARAYAWHKGAYPDKAVAEIDKLVALKPHDPYYLELKGQILLEGGKPALAIAPLREAVERSNNAPLIASLLGHALIATEDSSHFGEARQVLKLALARDEDNPFAWYALGMVYDREGDQPRAAMATAERYSLMGQPRLALGAAEAAMRGIPVGTPDYIRAQDIALASRGLVEQEKKRR</sequence>
<evidence type="ECO:0000259" key="7">
    <source>
        <dbReference type="Pfam" id="PF01435"/>
    </source>
</evidence>
<keyword evidence="5" id="KW-0862">Zinc</keyword>
<keyword evidence="6 8" id="KW-0482">Metalloprotease</keyword>
<evidence type="ECO:0000256" key="4">
    <source>
        <dbReference type="ARBA" id="ARBA00022801"/>
    </source>
</evidence>
<reference evidence="8 9" key="1">
    <citation type="submission" date="2021-06" db="EMBL/GenBank/DDBJ databases">
        <title>Sphingomonas sp. XMGL2, whole genome shotgun sequencing project.</title>
        <authorList>
            <person name="Zhao G."/>
            <person name="Shen L."/>
        </authorList>
    </citation>
    <scope>NUCLEOTIDE SEQUENCE [LARGE SCALE GENOMIC DNA]</scope>
    <source>
        <strain evidence="8 9">XMGL2</strain>
    </source>
</reference>
<dbReference type="EC" id="3.4.24.-" evidence="8"/>
<protein>
    <submittedName>
        <fullName evidence="8">M48 family metalloprotease</fullName>
        <ecNumber evidence="8">3.4.24.-</ecNumber>
    </submittedName>
</protein>
<dbReference type="GO" id="GO:0008237">
    <property type="term" value="F:metallopeptidase activity"/>
    <property type="evidence" value="ECO:0007669"/>
    <property type="project" value="UniProtKB-KW"/>
</dbReference>
<dbReference type="PANTHER" id="PTHR22726">
    <property type="entry name" value="METALLOENDOPEPTIDASE OMA1"/>
    <property type="match status" value="1"/>
</dbReference>
<dbReference type="InterPro" id="IPR051156">
    <property type="entry name" value="Mito/Outer_Membr_Metalloprot"/>
</dbReference>
<comment type="caution">
    <text evidence="8">The sequence shown here is derived from an EMBL/GenBank/DDBJ whole genome shotgun (WGS) entry which is preliminary data.</text>
</comment>
<organism evidence="8 9">
    <name type="scientific">Sphingomonas quercus</name>
    <dbReference type="NCBI Taxonomy" id="2842451"/>
    <lineage>
        <taxon>Bacteria</taxon>
        <taxon>Pseudomonadati</taxon>
        <taxon>Pseudomonadota</taxon>
        <taxon>Alphaproteobacteria</taxon>
        <taxon>Sphingomonadales</taxon>
        <taxon>Sphingomonadaceae</taxon>
        <taxon>Sphingomonas</taxon>
    </lineage>
</organism>
<evidence type="ECO:0000256" key="5">
    <source>
        <dbReference type="ARBA" id="ARBA00022833"/>
    </source>
</evidence>
<evidence type="ECO:0000256" key="2">
    <source>
        <dbReference type="ARBA" id="ARBA00022670"/>
    </source>
</evidence>
<dbReference type="PANTHER" id="PTHR22726:SF1">
    <property type="entry name" value="METALLOENDOPEPTIDASE OMA1, MITOCHONDRIAL"/>
    <property type="match status" value="1"/>
</dbReference>
<evidence type="ECO:0000256" key="3">
    <source>
        <dbReference type="ARBA" id="ARBA00022723"/>
    </source>
</evidence>